<protein>
    <submittedName>
        <fullName evidence="2">Uncharacterized protein</fullName>
    </submittedName>
</protein>
<feature type="region of interest" description="Disordered" evidence="1">
    <location>
        <begin position="1"/>
        <end position="22"/>
    </location>
</feature>
<sequence length="147" mass="17156">MPRERAGEPQYDGSPGVHTPTDDTLRAYDRRIGALVIEDQVVGHVASVVREMRFPSRQRWLWFTVVWPDGSRELPFEDYGPGWHTVRELEAGYLAYHLQSTVHERRLLGRHWLSARWGASQTFGVRWLEGDVAARRWLELGLRDEDF</sequence>
<organism evidence="2 3">
    <name type="scientific">Microbacterium plantarum</name>
    <dbReference type="NCBI Taxonomy" id="1816425"/>
    <lineage>
        <taxon>Bacteria</taxon>
        <taxon>Bacillati</taxon>
        <taxon>Actinomycetota</taxon>
        <taxon>Actinomycetes</taxon>
        <taxon>Micrococcales</taxon>
        <taxon>Microbacteriaceae</taxon>
        <taxon>Microbacterium</taxon>
    </lineage>
</organism>
<evidence type="ECO:0000313" key="3">
    <source>
        <dbReference type="Proteomes" id="UP001589643"/>
    </source>
</evidence>
<dbReference type="Proteomes" id="UP001589643">
    <property type="component" value="Unassembled WGS sequence"/>
</dbReference>
<evidence type="ECO:0000256" key="1">
    <source>
        <dbReference type="SAM" id="MobiDB-lite"/>
    </source>
</evidence>
<proteinExistence type="predicted"/>
<reference evidence="2 3" key="1">
    <citation type="submission" date="2024-08" db="EMBL/GenBank/DDBJ databases">
        <title>Heavy metals resistant antinobacteria isolated from wastewater.</title>
        <authorList>
            <person name="Roman Ponce B."/>
            <person name="Blanco Mercado M.A."/>
            <person name="Avila Aldana I.N."/>
            <person name="Morales Arrieta S."/>
        </authorList>
    </citation>
    <scope>NUCLEOTIDE SEQUENCE [LARGE SCALE GENOMIC DNA]</scope>
    <source>
        <strain evidence="3">sma-1</strain>
    </source>
</reference>
<gene>
    <name evidence="2" type="ORF">AB7P39_10715</name>
</gene>
<comment type="caution">
    <text evidence="2">The sequence shown here is derived from an EMBL/GenBank/DDBJ whole genome shotgun (WGS) entry which is preliminary data.</text>
</comment>
<keyword evidence="3" id="KW-1185">Reference proteome</keyword>
<accession>A0ABV5ETL8</accession>
<dbReference type="RefSeq" id="WP_114589564.1">
    <property type="nucleotide sequence ID" value="NZ_JBHLHV010000001.1"/>
</dbReference>
<evidence type="ECO:0000313" key="2">
    <source>
        <dbReference type="EMBL" id="MFB8893312.1"/>
    </source>
</evidence>
<dbReference type="EMBL" id="JBHLHV010000001">
    <property type="protein sequence ID" value="MFB8893312.1"/>
    <property type="molecule type" value="Genomic_DNA"/>
</dbReference>
<name>A0ABV5ETL8_9MICO</name>